<protein>
    <submittedName>
        <fullName evidence="1">Uncharacterized protein</fullName>
    </submittedName>
</protein>
<sequence length="130" mass="15211">MKYDLEQDLLKNKAIKNDHGWQVNINDYQIDFLLKELGEDEHPKDIKELRAQYKDESIAYLNLDRRDFDSKLGVYTPLDDDTLVSEPQNIEQLVEITNMLINGRSVELLVFTLRMPDSNNAWVGCLNLLR</sequence>
<accession>A0ABQ0UGM3</accession>
<reference evidence="1 2" key="1">
    <citation type="submission" date="2019-07" db="EMBL/GenBank/DDBJ databases">
        <title>Whole genome shotgun sequence of Pseudoalteromonas atlantica NBRC 103033.</title>
        <authorList>
            <person name="Hosoyama A."/>
            <person name="Uohara A."/>
            <person name="Ohji S."/>
            <person name="Ichikawa N."/>
        </authorList>
    </citation>
    <scope>NUCLEOTIDE SEQUENCE [LARGE SCALE GENOMIC DNA]</scope>
    <source>
        <strain evidence="1 2">NBRC 103033</strain>
    </source>
</reference>
<dbReference type="EMBL" id="BJUT01000039">
    <property type="protein sequence ID" value="GEK77603.1"/>
    <property type="molecule type" value="Genomic_DNA"/>
</dbReference>
<name>A0ABQ0UGM3_PSEAF</name>
<keyword evidence="2" id="KW-1185">Reference proteome</keyword>
<evidence type="ECO:0000313" key="1">
    <source>
        <dbReference type="EMBL" id="GEK77603.1"/>
    </source>
</evidence>
<proteinExistence type="predicted"/>
<gene>
    <name evidence="1" type="ORF">PAT01_29070</name>
</gene>
<organism evidence="1 2">
    <name type="scientific">Pseudoalteromonas atlantica</name>
    <name type="common">Alteromonas atlantica</name>
    <dbReference type="NCBI Taxonomy" id="288"/>
    <lineage>
        <taxon>Bacteria</taxon>
        <taxon>Pseudomonadati</taxon>
        <taxon>Pseudomonadota</taxon>
        <taxon>Gammaproteobacteria</taxon>
        <taxon>Alteromonadales</taxon>
        <taxon>Pseudoalteromonadaceae</taxon>
        <taxon>Pseudoalteromonas</taxon>
    </lineage>
</organism>
<evidence type="ECO:0000313" key="2">
    <source>
        <dbReference type="Proteomes" id="UP000321189"/>
    </source>
</evidence>
<dbReference type="RefSeq" id="WP_154945709.1">
    <property type="nucleotide sequence ID" value="NZ_BJUT01000039.1"/>
</dbReference>
<comment type="caution">
    <text evidence="1">The sequence shown here is derived from an EMBL/GenBank/DDBJ whole genome shotgun (WGS) entry which is preliminary data.</text>
</comment>
<dbReference type="Proteomes" id="UP000321189">
    <property type="component" value="Unassembled WGS sequence"/>
</dbReference>